<evidence type="ECO:0000313" key="1">
    <source>
        <dbReference type="EMBL" id="CAB1370039.1"/>
    </source>
</evidence>
<sequence>MRKSNLLAASIMLLLSASVLAQNWSEETSRPVIQPQSQVTFFDSKLFDSRLSKELESGRGKVEVEVNGRIPLSNIPGRMDRWITEVAETGSVEIREAEPETRTRAIFGLLPMIFSAFQRMGEDRLYSPAKNYNATMLYKKDASGDVMISKIVFTRKNT</sequence>
<dbReference type="OrthoDB" id="8592071at2"/>
<reference evidence="1 2" key="1">
    <citation type="submission" date="2020-03" db="EMBL/GenBank/DDBJ databases">
        <authorList>
            <consortium name="Genoscope - CEA"/>
            <person name="William W."/>
        </authorList>
    </citation>
    <scope>NUCLEOTIDE SEQUENCE [LARGE SCALE GENOMIC DNA]</scope>
    <source>
        <strain evidence="2">DSM 16959</strain>
    </source>
</reference>
<dbReference type="EMBL" id="LR778301">
    <property type="protein sequence ID" value="CAB1370039.1"/>
    <property type="molecule type" value="Genomic_DNA"/>
</dbReference>
<dbReference type="RefSeq" id="WP_145771008.1">
    <property type="nucleotide sequence ID" value="NZ_LR778301.1"/>
</dbReference>
<dbReference type="Proteomes" id="UP000515733">
    <property type="component" value="Chromosome"/>
</dbReference>
<keyword evidence="2" id="KW-1185">Reference proteome</keyword>
<evidence type="ECO:0000313" key="2">
    <source>
        <dbReference type="Proteomes" id="UP000515733"/>
    </source>
</evidence>
<accession>A0A6S6XVQ0</accession>
<name>A0A6S6XVQ0_9PROT</name>
<gene>
    <name evidence="1" type="ORF">DENOEST_2880</name>
</gene>
<dbReference type="KEGG" id="doe:DENOEST_2880"/>
<proteinExistence type="predicted"/>
<protein>
    <submittedName>
        <fullName evidence="1">Uncharacterized protein</fullName>
    </submittedName>
</protein>
<organism evidence="1 2">
    <name type="scientific">Denitratisoma oestradiolicum</name>
    <dbReference type="NCBI Taxonomy" id="311182"/>
    <lineage>
        <taxon>Bacteria</taxon>
        <taxon>Pseudomonadati</taxon>
        <taxon>Pseudomonadota</taxon>
        <taxon>Betaproteobacteria</taxon>
        <taxon>Nitrosomonadales</taxon>
        <taxon>Sterolibacteriaceae</taxon>
        <taxon>Denitratisoma</taxon>
    </lineage>
</organism>
<dbReference type="AlphaFoldDB" id="A0A6S6XVQ0"/>